<evidence type="ECO:0000256" key="14">
    <source>
        <dbReference type="SAM" id="Phobius"/>
    </source>
</evidence>
<keyword evidence="14" id="KW-0472">Membrane</keyword>
<dbReference type="RefSeq" id="WP_124542480.1">
    <property type="nucleotide sequence ID" value="NZ_QUSW01000006.1"/>
</dbReference>
<dbReference type="HAMAP" id="MF_00409">
    <property type="entry name" value="LpxK"/>
    <property type="match status" value="1"/>
</dbReference>
<dbReference type="NCBIfam" id="TIGR00682">
    <property type="entry name" value="lpxK"/>
    <property type="match status" value="1"/>
</dbReference>
<dbReference type="InterPro" id="IPR027417">
    <property type="entry name" value="P-loop_NTPase"/>
</dbReference>
<comment type="caution">
    <text evidence="15">The sequence shown here is derived from an EMBL/GenBank/DDBJ whole genome shotgun (WGS) entry which is preliminary data.</text>
</comment>
<dbReference type="PANTHER" id="PTHR42724">
    <property type="entry name" value="TETRAACYLDISACCHARIDE 4'-KINASE"/>
    <property type="match status" value="1"/>
</dbReference>
<keyword evidence="6 13" id="KW-0441">Lipid A biosynthesis</keyword>
<evidence type="ECO:0000313" key="16">
    <source>
        <dbReference type="Proteomes" id="UP000267464"/>
    </source>
</evidence>
<keyword evidence="8 13" id="KW-0547">Nucleotide-binding</keyword>
<keyword evidence="9 13" id="KW-0418">Kinase</keyword>
<evidence type="ECO:0000256" key="5">
    <source>
        <dbReference type="ARBA" id="ARBA00022516"/>
    </source>
</evidence>
<dbReference type="GO" id="GO:0009029">
    <property type="term" value="F:lipid-A 4'-kinase activity"/>
    <property type="evidence" value="ECO:0007669"/>
    <property type="project" value="UniProtKB-UniRule"/>
</dbReference>
<comment type="pathway">
    <text evidence="2 13">Glycolipid biosynthesis; lipid IV(A) biosynthesis; lipid IV(A) from (3R)-3-hydroxytetradecanoyl-[acyl-carrier-protein] and UDP-N-acetyl-alpha-D-glucosamine: step 6/6.</text>
</comment>
<keyword evidence="11 13" id="KW-0443">Lipid metabolism</keyword>
<dbReference type="OrthoDB" id="9766423at2"/>
<gene>
    <name evidence="13" type="primary">lpxK</name>
    <name evidence="15" type="ORF">DZC73_21735</name>
</gene>
<evidence type="ECO:0000256" key="10">
    <source>
        <dbReference type="ARBA" id="ARBA00022840"/>
    </source>
</evidence>
<dbReference type="Proteomes" id="UP000267464">
    <property type="component" value="Unassembled WGS sequence"/>
</dbReference>
<keyword evidence="14" id="KW-1133">Transmembrane helix</keyword>
<dbReference type="UniPathway" id="UPA00359">
    <property type="reaction ID" value="UER00482"/>
</dbReference>
<dbReference type="GO" id="GO:0005524">
    <property type="term" value="F:ATP binding"/>
    <property type="evidence" value="ECO:0007669"/>
    <property type="project" value="UniProtKB-UniRule"/>
</dbReference>
<evidence type="ECO:0000256" key="9">
    <source>
        <dbReference type="ARBA" id="ARBA00022777"/>
    </source>
</evidence>
<evidence type="ECO:0000313" key="15">
    <source>
        <dbReference type="EMBL" id="RQP22901.1"/>
    </source>
</evidence>
<evidence type="ECO:0000256" key="7">
    <source>
        <dbReference type="ARBA" id="ARBA00022679"/>
    </source>
</evidence>
<keyword evidence="16" id="KW-1185">Reference proteome</keyword>
<keyword evidence="5 13" id="KW-0444">Lipid biosynthesis</keyword>
<proteinExistence type="inferred from homology"/>
<sequence>MATGTDTRAASPGGAQGLAQAWLRRGWLAWVLLPVAVCFGLLSGLRRWLYRVGLLKPVPVGVPVVVVGNLIAGGAGKTPTVMAVVSLLRSDGYRPGVISRGYGRDADEVVDVQPSTDVKHCGDEPLLMRLRLKCPVVVGRDRVAAGRELLRLHPEVDIVVSDDGLQHLRLARDAQVLVFDQRGAGNGWPLPAGPLREPLPRSVPARSVVLYNADSASTALPGCIARRSFAGAVSLQGWRAGERASAEALHALSARPLVATAGMAHPQRFFDMLSKANLSFTPLPLPDHFDYATLPWPEGTPDVVLTEKDAIKLDPQRMGTTRVWVVPLDFHPGADFDRALLALLPSPSNRTNHGHTTS</sequence>
<keyword evidence="7 13" id="KW-0808">Transferase</keyword>
<protein>
    <recommendedName>
        <fullName evidence="4 13">Tetraacyldisaccharide 4'-kinase</fullName>
        <ecNumber evidence="3 13">2.7.1.130</ecNumber>
    </recommendedName>
    <alternativeName>
        <fullName evidence="12 13">Lipid A 4'-kinase</fullName>
    </alternativeName>
</protein>
<accession>A0A3N7HQ60</accession>
<evidence type="ECO:0000256" key="4">
    <source>
        <dbReference type="ARBA" id="ARBA00016436"/>
    </source>
</evidence>
<keyword evidence="14" id="KW-0812">Transmembrane</keyword>
<evidence type="ECO:0000256" key="13">
    <source>
        <dbReference type="HAMAP-Rule" id="MF_00409"/>
    </source>
</evidence>
<dbReference type="GO" id="GO:0005886">
    <property type="term" value="C:plasma membrane"/>
    <property type="evidence" value="ECO:0007669"/>
    <property type="project" value="TreeGrafter"/>
</dbReference>
<evidence type="ECO:0000256" key="11">
    <source>
        <dbReference type="ARBA" id="ARBA00023098"/>
    </source>
</evidence>
<evidence type="ECO:0000256" key="2">
    <source>
        <dbReference type="ARBA" id="ARBA00004870"/>
    </source>
</evidence>
<dbReference type="EMBL" id="QUSW01000006">
    <property type="protein sequence ID" value="RQP22901.1"/>
    <property type="molecule type" value="Genomic_DNA"/>
</dbReference>
<reference evidence="15 16" key="1">
    <citation type="submission" date="2018-08" db="EMBL/GenBank/DDBJ databases">
        <authorList>
            <person name="Khan S.A."/>
            <person name="Jeon C.O."/>
            <person name="Chun B.H."/>
            <person name="Jeong S.E."/>
        </authorList>
    </citation>
    <scope>NUCLEOTIDE SEQUENCE [LARGE SCALE GENOMIC DNA]</scope>
    <source>
        <strain evidence="15 16">S-16</strain>
    </source>
</reference>
<dbReference type="EC" id="2.7.1.130" evidence="3 13"/>
<evidence type="ECO:0000256" key="1">
    <source>
        <dbReference type="ARBA" id="ARBA00002274"/>
    </source>
</evidence>
<dbReference type="SUPFAM" id="SSF52540">
    <property type="entry name" value="P-loop containing nucleoside triphosphate hydrolases"/>
    <property type="match status" value="1"/>
</dbReference>
<evidence type="ECO:0000256" key="6">
    <source>
        <dbReference type="ARBA" id="ARBA00022556"/>
    </source>
</evidence>
<reference evidence="15 16" key="2">
    <citation type="submission" date="2018-12" db="EMBL/GenBank/DDBJ databases">
        <title>Rhizobacter gummiphilus sp. nov., a rubber-degrading bacterium isolated from the soil of a botanical garden in Japan.</title>
        <authorList>
            <person name="Shunsuke S.S."/>
        </authorList>
    </citation>
    <scope>NUCLEOTIDE SEQUENCE [LARGE SCALE GENOMIC DNA]</scope>
    <source>
        <strain evidence="15 16">S-16</strain>
    </source>
</reference>
<name>A0A3N7HQ60_9BURK</name>
<dbReference type="InterPro" id="IPR003758">
    <property type="entry name" value="LpxK"/>
</dbReference>
<dbReference type="Pfam" id="PF02606">
    <property type="entry name" value="LpxK"/>
    <property type="match status" value="1"/>
</dbReference>
<comment type="catalytic activity">
    <reaction evidence="13">
        <text>a lipid A disaccharide + ATP = a lipid IVA + ADP + H(+)</text>
        <dbReference type="Rhea" id="RHEA:67840"/>
        <dbReference type="ChEBI" id="CHEBI:15378"/>
        <dbReference type="ChEBI" id="CHEBI:30616"/>
        <dbReference type="ChEBI" id="CHEBI:176343"/>
        <dbReference type="ChEBI" id="CHEBI:176425"/>
        <dbReference type="ChEBI" id="CHEBI:456216"/>
        <dbReference type="EC" id="2.7.1.130"/>
    </reaction>
</comment>
<feature type="binding site" evidence="13">
    <location>
        <begin position="71"/>
        <end position="78"/>
    </location>
    <ligand>
        <name>ATP</name>
        <dbReference type="ChEBI" id="CHEBI:30616"/>
    </ligand>
</feature>
<evidence type="ECO:0000256" key="8">
    <source>
        <dbReference type="ARBA" id="ARBA00022741"/>
    </source>
</evidence>
<evidence type="ECO:0000256" key="12">
    <source>
        <dbReference type="ARBA" id="ARBA00029757"/>
    </source>
</evidence>
<comment type="function">
    <text evidence="1 13">Transfers the gamma-phosphate of ATP to the 4'-position of a tetraacyldisaccharide 1-phosphate intermediate (termed DS-1-P) to form tetraacyldisaccharide 1,4'-bis-phosphate (lipid IVA).</text>
</comment>
<organism evidence="15 16">
    <name type="scientific">Piscinibacter terrae</name>
    <dbReference type="NCBI Taxonomy" id="2496871"/>
    <lineage>
        <taxon>Bacteria</taxon>
        <taxon>Pseudomonadati</taxon>
        <taxon>Pseudomonadota</taxon>
        <taxon>Betaproteobacteria</taxon>
        <taxon>Burkholderiales</taxon>
        <taxon>Sphaerotilaceae</taxon>
        <taxon>Piscinibacter</taxon>
    </lineage>
</organism>
<comment type="similarity">
    <text evidence="13">Belongs to the LpxK family.</text>
</comment>
<dbReference type="PANTHER" id="PTHR42724:SF1">
    <property type="entry name" value="TETRAACYLDISACCHARIDE 4'-KINASE, MITOCHONDRIAL-RELATED"/>
    <property type="match status" value="1"/>
</dbReference>
<dbReference type="GO" id="GO:0009244">
    <property type="term" value="P:lipopolysaccharide core region biosynthetic process"/>
    <property type="evidence" value="ECO:0007669"/>
    <property type="project" value="TreeGrafter"/>
</dbReference>
<feature type="transmembrane region" description="Helical" evidence="14">
    <location>
        <begin position="27"/>
        <end position="45"/>
    </location>
</feature>
<keyword evidence="10 13" id="KW-0067">ATP-binding</keyword>
<evidence type="ECO:0000256" key="3">
    <source>
        <dbReference type="ARBA" id="ARBA00012071"/>
    </source>
</evidence>
<dbReference type="AlphaFoldDB" id="A0A3N7HQ60"/>
<dbReference type="GO" id="GO:0009245">
    <property type="term" value="P:lipid A biosynthetic process"/>
    <property type="evidence" value="ECO:0007669"/>
    <property type="project" value="UniProtKB-UniRule"/>
</dbReference>